<accession>A0A932A711</accession>
<feature type="transmembrane region" description="Helical" evidence="1">
    <location>
        <begin position="20"/>
        <end position="38"/>
    </location>
</feature>
<reference evidence="2" key="1">
    <citation type="submission" date="2020-07" db="EMBL/GenBank/DDBJ databases">
        <title>Huge and variable diversity of episymbiotic CPR bacteria and DPANN archaea in groundwater ecosystems.</title>
        <authorList>
            <person name="He C.Y."/>
            <person name="Keren R."/>
            <person name="Whittaker M."/>
            <person name="Farag I.F."/>
            <person name="Doudna J."/>
            <person name="Cate J.H.D."/>
            <person name="Banfield J.F."/>
        </authorList>
    </citation>
    <scope>NUCLEOTIDE SEQUENCE</scope>
    <source>
        <strain evidence="2">NC_groundwater_580_Pr5_B-0.1um_64_19</strain>
    </source>
</reference>
<feature type="transmembrane region" description="Helical" evidence="1">
    <location>
        <begin position="44"/>
        <end position="62"/>
    </location>
</feature>
<protein>
    <submittedName>
        <fullName evidence="2">Uncharacterized protein</fullName>
    </submittedName>
</protein>
<dbReference type="EMBL" id="JACPNR010000004">
    <property type="protein sequence ID" value="MBI2677871.1"/>
    <property type="molecule type" value="Genomic_DNA"/>
</dbReference>
<keyword evidence="1" id="KW-0472">Membrane</keyword>
<comment type="caution">
    <text evidence="2">The sequence shown here is derived from an EMBL/GenBank/DDBJ whole genome shotgun (WGS) entry which is preliminary data.</text>
</comment>
<name>A0A932A711_9BACT</name>
<keyword evidence="1" id="KW-1133">Transmembrane helix</keyword>
<keyword evidence="1" id="KW-0812">Transmembrane</keyword>
<dbReference type="Proteomes" id="UP000779809">
    <property type="component" value="Unassembled WGS sequence"/>
</dbReference>
<dbReference type="InterPro" id="IPR045385">
    <property type="entry name" value="DUF6526"/>
</dbReference>
<gene>
    <name evidence="2" type="ORF">HYX28_03725</name>
</gene>
<organism evidence="2 3">
    <name type="scientific">Candidatus Korobacter versatilis</name>
    <dbReference type="NCBI Taxonomy" id="658062"/>
    <lineage>
        <taxon>Bacteria</taxon>
        <taxon>Pseudomonadati</taxon>
        <taxon>Acidobacteriota</taxon>
        <taxon>Terriglobia</taxon>
        <taxon>Terriglobales</taxon>
        <taxon>Candidatus Korobacteraceae</taxon>
        <taxon>Candidatus Korobacter</taxon>
    </lineage>
</organism>
<dbReference type="Pfam" id="PF20136">
    <property type="entry name" value="DUF6526"/>
    <property type="match status" value="1"/>
</dbReference>
<evidence type="ECO:0000313" key="3">
    <source>
        <dbReference type="Proteomes" id="UP000779809"/>
    </source>
</evidence>
<proteinExistence type="predicted"/>
<evidence type="ECO:0000256" key="1">
    <source>
        <dbReference type="SAM" id="Phobius"/>
    </source>
</evidence>
<dbReference type="AlphaFoldDB" id="A0A932A711"/>
<sequence length="144" mass="16582">MENKAQNLANHTRFDPPFHFFIVPVVLITSIAIAVRAFRDPNWWNLWMIVVAVAAATAVLKIRLNALRVQDRLIRLEERLRMAALLPAAMHSRIPELTDAQCIGLRFASDEELPGLVKRTLDEKLSRKDIKKAITKWRPDYSRV</sequence>
<evidence type="ECO:0000313" key="2">
    <source>
        <dbReference type="EMBL" id="MBI2677871.1"/>
    </source>
</evidence>